<feature type="transmembrane region" description="Helical" evidence="1">
    <location>
        <begin position="6"/>
        <end position="35"/>
    </location>
</feature>
<evidence type="ECO:0000256" key="1">
    <source>
        <dbReference type="SAM" id="Phobius"/>
    </source>
</evidence>
<dbReference type="EMBL" id="AY815286">
    <property type="protein sequence ID" value="AAW27018.1"/>
    <property type="molecule type" value="mRNA"/>
</dbReference>
<keyword evidence="1" id="KW-1133">Transmembrane helix</keyword>
<feature type="transmembrane region" description="Helical" evidence="1">
    <location>
        <begin position="42"/>
        <end position="60"/>
    </location>
</feature>
<reference evidence="2" key="2">
    <citation type="journal article" date="2006" name="PLoS Pathog.">
        <title>New perspectives on host-parasite interplay by comparative transcriptomic and proteomic analyses of Schistosoma japonicum.</title>
        <authorList>
            <person name="Liu F."/>
            <person name="Lu J."/>
            <person name="Hu W."/>
            <person name="Wang S.Y."/>
            <person name="Cui S.J."/>
            <person name="Chi M."/>
            <person name="Yan Q."/>
            <person name="Wang X.R."/>
            <person name="Song H.D."/>
            <person name="Xu X.N."/>
            <person name="Wang J.J."/>
            <person name="Zhang X.L."/>
            <person name="Zhang X."/>
            <person name="Wang Z.Q."/>
            <person name="Xue C.L."/>
            <person name="Brindley P.J."/>
            <person name="McManus D.P."/>
            <person name="Yang P.Y."/>
            <person name="Feng Z."/>
            <person name="Chen Z."/>
            <person name="Han Z.G."/>
        </authorList>
    </citation>
    <scope>NUCLEOTIDE SEQUENCE</scope>
</reference>
<sequence length="105" mass="12447">MFVSMYYQVALSFGLFLLFHLLNSFFWLCCFFALFDYLSSRLHYIEIIISTTIIGAYLIYAFYPVIVVVCFCRCLAPTIVFYPTCLFYGFIYPSTFYDDYFMTGE</sequence>
<accession>Q5DAY8</accession>
<organism evidence="2">
    <name type="scientific">Schistosoma japonicum</name>
    <name type="common">Blood fluke</name>
    <dbReference type="NCBI Taxonomy" id="6182"/>
    <lineage>
        <taxon>Eukaryota</taxon>
        <taxon>Metazoa</taxon>
        <taxon>Spiralia</taxon>
        <taxon>Lophotrochozoa</taxon>
        <taxon>Platyhelminthes</taxon>
        <taxon>Trematoda</taxon>
        <taxon>Digenea</taxon>
        <taxon>Strigeidida</taxon>
        <taxon>Schistosomatoidea</taxon>
        <taxon>Schistosomatidae</taxon>
        <taxon>Schistosoma</taxon>
    </lineage>
</organism>
<protein>
    <submittedName>
        <fullName evidence="2">SJCHGC07756 protein</fullName>
    </submittedName>
</protein>
<dbReference type="AlphaFoldDB" id="Q5DAY8"/>
<feature type="transmembrane region" description="Helical" evidence="1">
    <location>
        <begin position="66"/>
        <end position="92"/>
    </location>
</feature>
<proteinExistence type="evidence at transcript level"/>
<name>Q5DAY8_SCHJA</name>
<reference evidence="2" key="1">
    <citation type="submission" date="2004-11" db="EMBL/GenBank/DDBJ databases">
        <title>The full-length cDNA sequences of Schistosoma japonicum genes.</title>
        <authorList>
            <person name="Han Z."/>
        </authorList>
    </citation>
    <scope>NUCLEOTIDE SEQUENCE</scope>
</reference>
<evidence type="ECO:0000313" key="2">
    <source>
        <dbReference type="EMBL" id="AAW27018.1"/>
    </source>
</evidence>
<keyword evidence="1" id="KW-0472">Membrane</keyword>
<keyword evidence="1" id="KW-0812">Transmembrane</keyword>